<dbReference type="EC" id="5.1.3.13" evidence="3"/>
<dbReference type="Gene3D" id="2.60.120.10">
    <property type="entry name" value="Jelly Rolls"/>
    <property type="match status" value="1"/>
</dbReference>
<dbReference type="InterPro" id="IPR000888">
    <property type="entry name" value="RmlC-like"/>
</dbReference>
<dbReference type="EMBL" id="VLLB01000004">
    <property type="protein sequence ID" value="TWI65210.1"/>
    <property type="molecule type" value="Genomic_DNA"/>
</dbReference>
<dbReference type="PANTHER" id="PTHR21047:SF2">
    <property type="entry name" value="THYMIDINE DIPHOSPHO-4-KETO-RHAMNOSE 3,5-EPIMERASE"/>
    <property type="match status" value="1"/>
</dbReference>
<name>A0A562R9X1_9BURK</name>
<dbReference type="GO" id="GO:0008830">
    <property type="term" value="F:dTDP-4-dehydrorhamnose 3,5-epimerase activity"/>
    <property type="evidence" value="ECO:0007669"/>
    <property type="project" value="UniProtKB-EC"/>
</dbReference>
<organism evidence="8 9">
    <name type="scientific">Pseudoduganella lurida</name>
    <dbReference type="NCBI Taxonomy" id="1036180"/>
    <lineage>
        <taxon>Bacteria</taxon>
        <taxon>Pseudomonadati</taxon>
        <taxon>Pseudomonadota</taxon>
        <taxon>Betaproteobacteria</taxon>
        <taxon>Burkholderiales</taxon>
        <taxon>Oxalobacteraceae</taxon>
        <taxon>Telluria group</taxon>
        <taxon>Pseudoduganella</taxon>
    </lineage>
</organism>
<gene>
    <name evidence="8" type="ORF">IP91_02617</name>
</gene>
<evidence type="ECO:0000313" key="9">
    <source>
        <dbReference type="Proteomes" id="UP000318431"/>
    </source>
</evidence>
<evidence type="ECO:0000256" key="7">
    <source>
        <dbReference type="ARBA" id="ARBA00033311"/>
    </source>
</evidence>
<protein>
    <recommendedName>
        <fullName evidence="4">dTDP-4-dehydrorhamnose 3,5-epimerase</fullName>
        <ecNumber evidence="3">5.1.3.13</ecNumber>
    </recommendedName>
    <alternativeName>
        <fullName evidence="6">Thymidine diphospho-4-keto-rhamnose 3,5-epimerase</fullName>
    </alternativeName>
    <alternativeName>
        <fullName evidence="5">dTDP-4-keto-6-deoxyglucose 3,5-epimerase</fullName>
    </alternativeName>
    <alternativeName>
        <fullName evidence="7">dTDP-6-deoxy-D-xylo-4-hexulose 3,5-epimerase</fullName>
    </alternativeName>
</protein>
<reference evidence="8 9" key="1">
    <citation type="journal article" date="2015" name="Stand. Genomic Sci.">
        <title>Genomic Encyclopedia of Bacterial and Archaeal Type Strains, Phase III: the genomes of soil and plant-associated and newly described type strains.</title>
        <authorList>
            <person name="Whitman W.B."/>
            <person name="Woyke T."/>
            <person name="Klenk H.P."/>
            <person name="Zhou Y."/>
            <person name="Lilburn T.G."/>
            <person name="Beck B.J."/>
            <person name="De Vos P."/>
            <person name="Vandamme P."/>
            <person name="Eisen J.A."/>
            <person name="Garrity G."/>
            <person name="Hugenholtz P."/>
            <person name="Kyrpides N.C."/>
        </authorList>
    </citation>
    <scope>NUCLEOTIDE SEQUENCE [LARGE SCALE GENOMIC DNA]</scope>
    <source>
        <strain evidence="8 9">CGMCC 1.10822</strain>
    </source>
</reference>
<comment type="catalytic activity">
    <reaction evidence="1">
        <text>dTDP-4-dehydro-6-deoxy-alpha-D-glucose = dTDP-4-dehydro-beta-L-rhamnose</text>
        <dbReference type="Rhea" id="RHEA:16969"/>
        <dbReference type="ChEBI" id="CHEBI:57649"/>
        <dbReference type="ChEBI" id="CHEBI:62830"/>
        <dbReference type="EC" id="5.1.3.13"/>
    </reaction>
</comment>
<evidence type="ECO:0000256" key="5">
    <source>
        <dbReference type="ARBA" id="ARBA00029758"/>
    </source>
</evidence>
<dbReference type="Pfam" id="PF00908">
    <property type="entry name" value="dTDP_sugar_isom"/>
    <property type="match status" value="1"/>
</dbReference>
<accession>A0A562R9X1</accession>
<dbReference type="InterPro" id="IPR014710">
    <property type="entry name" value="RmlC-like_jellyroll"/>
</dbReference>
<dbReference type="SUPFAM" id="SSF51182">
    <property type="entry name" value="RmlC-like cupins"/>
    <property type="match status" value="1"/>
</dbReference>
<dbReference type="GO" id="GO:0005829">
    <property type="term" value="C:cytosol"/>
    <property type="evidence" value="ECO:0007669"/>
    <property type="project" value="TreeGrafter"/>
</dbReference>
<evidence type="ECO:0000313" key="8">
    <source>
        <dbReference type="EMBL" id="TWI65210.1"/>
    </source>
</evidence>
<dbReference type="GO" id="GO:0000271">
    <property type="term" value="P:polysaccharide biosynthetic process"/>
    <property type="evidence" value="ECO:0007669"/>
    <property type="project" value="TreeGrafter"/>
</dbReference>
<keyword evidence="9" id="KW-1185">Reference proteome</keyword>
<evidence type="ECO:0000256" key="4">
    <source>
        <dbReference type="ARBA" id="ARBA00019595"/>
    </source>
</evidence>
<sequence>MFDVDVDLRKASPMFGQWFGLELLADNKPQLWIPPEFAHAFAVISDRAQFLCKPTVCNAPEQERAILWNDPAVGID</sequence>
<comment type="caution">
    <text evidence="8">The sequence shown here is derived from an EMBL/GenBank/DDBJ whole genome shotgun (WGS) entry which is preliminary data.</text>
</comment>
<dbReference type="Proteomes" id="UP000318431">
    <property type="component" value="Unassembled WGS sequence"/>
</dbReference>
<dbReference type="AlphaFoldDB" id="A0A562R9X1"/>
<proteinExistence type="predicted"/>
<dbReference type="GO" id="GO:0019305">
    <property type="term" value="P:dTDP-rhamnose biosynthetic process"/>
    <property type="evidence" value="ECO:0007669"/>
    <property type="project" value="TreeGrafter"/>
</dbReference>
<evidence type="ECO:0000256" key="2">
    <source>
        <dbReference type="ARBA" id="ARBA00001997"/>
    </source>
</evidence>
<evidence type="ECO:0000256" key="1">
    <source>
        <dbReference type="ARBA" id="ARBA00001298"/>
    </source>
</evidence>
<evidence type="ECO:0000256" key="3">
    <source>
        <dbReference type="ARBA" id="ARBA00012098"/>
    </source>
</evidence>
<dbReference type="PANTHER" id="PTHR21047">
    <property type="entry name" value="DTDP-6-DEOXY-D-GLUCOSE-3,5 EPIMERASE"/>
    <property type="match status" value="1"/>
</dbReference>
<dbReference type="InterPro" id="IPR011051">
    <property type="entry name" value="RmlC_Cupin_sf"/>
</dbReference>
<evidence type="ECO:0000256" key="6">
    <source>
        <dbReference type="ARBA" id="ARBA00031424"/>
    </source>
</evidence>
<comment type="function">
    <text evidence="2">Catalyzes the epimerization of the C3' and C5'positions of dTDP-6-deoxy-D-xylo-4-hexulose, forming dTDP-6-deoxy-L-lyxo-4-hexulose.</text>
</comment>